<organism evidence="5 6">
    <name type="scientific">Rhodovulum marinum</name>
    <dbReference type="NCBI Taxonomy" id="320662"/>
    <lineage>
        <taxon>Bacteria</taxon>
        <taxon>Pseudomonadati</taxon>
        <taxon>Pseudomonadota</taxon>
        <taxon>Alphaproteobacteria</taxon>
        <taxon>Rhodobacterales</taxon>
        <taxon>Paracoccaceae</taxon>
        <taxon>Rhodovulum</taxon>
    </lineage>
</organism>
<dbReference type="InterPro" id="IPR011711">
    <property type="entry name" value="GntR_C"/>
</dbReference>
<dbReference type="Proteomes" id="UP000294835">
    <property type="component" value="Unassembled WGS sequence"/>
</dbReference>
<keyword evidence="2" id="KW-0238">DNA-binding</keyword>
<dbReference type="PANTHER" id="PTHR43537:SF53">
    <property type="entry name" value="HTH-TYPE TRANSCRIPTIONAL REPRESSOR NANR"/>
    <property type="match status" value="1"/>
</dbReference>
<dbReference type="SUPFAM" id="SSF48008">
    <property type="entry name" value="GntR ligand-binding domain-like"/>
    <property type="match status" value="1"/>
</dbReference>
<evidence type="ECO:0000256" key="2">
    <source>
        <dbReference type="ARBA" id="ARBA00023125"/>
    </source>
</evidence>
<dbReference type="EMBL" id="SLXP01000004">
    <property type="protein sequence ID" value="TCP41845.1"/>
    <property type="molecule type" value="Genomic_DNA"/>
</dbReference>
<dbReference type="GO" id="GO:0003700">
    <property type="term" value="F:DNA-binding transcription factor activity"/>
    <property type="evidence" value="ECO:0007669"/>
    <property type="project" value="InterPro"/>
</dbReference>
<evidence type="ECO:0000259" key="4">
    <source>
        <dbReference type="PROSITE" id="PS50949"/>
    </source>
</evidence>
<proteinExistence type="predicted"/>
<name>A0A4R2Q594_9RHOB</name>
<sequence>MIGHGLYTILSAIRSGLPNLVRPTGFRQKKGSHGEFGVNEVRTIAGKDSRAPSRARDVADSLTRAIHEHRLGPGMKLNEDEVGEIFGVSRTIVRAALQQLAHDQLVAIEPHRGAFVAQPSVREAREVFEARALLEPRTAHSAALRADPEDIAQLRRHIEQEHAALADGRDGQALRLSGQFHLEIARIADQATIAEFIGQLISRSSLVIALYWRRRNALCESHAHDALIGALADGDGPRAEELMKGHLLDLLSSLDLREAPAQPRSLKEALEGE</sequence>
<comment type="caution">
    <text evidence="5">The sequence shown here is derived from an EMBL/GenBank/DDBJ whole genome shotgun (WGS) entry which is preliminary data.</text>
</comment>
<dbReference type="Gene3D" id="1.20.120.530">
    <property type="entry name" value="GntR ligand-binding domain-like"/>
    <property type="match status" value="1"/>
</dbReference>
<protein>
    <submittedName>
        <fullName evidence="5">GntR family transcriptional regulator</fullName>
    </submittedName>
</protein>
<dbReference type="Gene3D" id="1.10.10.10">
    <property type="entry name" value="Winged helix-like DNA-binding domain superfamily/Winged helix DNA-binding domain"/>
    <property type="match status" value="1"/>
</dbReference>
<dbReference type="InterPro" id="IPR000524">
    <property type="entry name" value="Tscrpt_reg_HTH_GntR"/>
</dbReference>
<evidence type="ECO:0000313" key="6">
    <source>
        <dbReference type="Proteomes" id="UP000294835"/>
    </source>
</evidence>
<keyword evidence="3" id="KW-0804">Transcription</keyword>
<dbReference type="PANTHER" id="PTHR43537">
    <property type="entry name" value="TRANSCRIPTIONAL REGULATOR, GNTR FAMILY"/>
    <property type="match status" value="1"/>
</dbReference>
<dbReference type="SMART" id="SM00895">
    <property type="entry name" value="FCD"/>
    <property type="match status" value="1"/>
</dbReference>
<evidence type="ECO:0000256" key="1">
    <source>
        <dbReference type="ARBA" id="ARBA00023015"/>
    </source>
</evidence>
<dbReference type="InterPro" id="IPR036388">
    <property type="entry name" value="WH-like_DNA-bd_sf"/>
</dbReference>
<reference evidence="5 6" key="1">
    <citation type="submission" date="2019-03" db="EMBL/GenBank/DDBJ databases">
        <title>Genomic Encyclopedia of Type Strains, Phase IV (KMG-IV): sequencing the most valuable type-strain genomes for metagenomic binning, comparative biology and taxonomic classification.</title>
        <authorList>
            <person name="Goeker M."/>
        </authorList>
    </citation>
    <scope>NUCLEOTIDE SEQUENCE [LARGE SCALE GENOMIC DNA]</scope>
    <source>
        <strain evidence="5 6">DSM 18063</strain>
    </source>
</reference>
<keyword evidence="6" id="KW-1185">Reference proteome</keyword>
<dbReference type="InterPro" id="IPR008920">
    <property type="entry name" value="TF_FadR/GntR_C"/>
</dbReference>
<evidence type="ECO:0000313" key="5">
    <source>
        <dbReference type="EMBL" id="TCP41845.1"/>
    </source>
</evidence>
<dbReference type="AlphaFoldDB" id="A0A4R2Q594"/>
<accession>A0A4R2Q594</accession>
<feature type="domain" description="HTH gntR-type" evidence="4">
    <location>
        <begin position="52"/>
        <end position="119"/>
    </location>
</feature>
<dbReference type="CDD" id="cd07377">
    <property type="entry name" value="WHTH_GntR"/>
    <property type="match status" value="1"/>
</dbReference>
<evidence type="ECO:0000256" key="3">
    <source>
        <dbReference type="ARBA" id="ARBA00023163"/>
    </source>
</evidence>
<dbReference type="InterPro" id="IPR036390">
    <property type="entry name" value="WH_DNA-bd_sf"/>
</dbReference>
<dbReference type="SMART" id="SM00345">
    <property type="entry name" value="HTH_GNTR"/>
    <property type="match status" value="1"/>
</dbReference>
<dbReference type="GO" id="GO:0003677">
    <property type="term" value="F:DNA binding"/>
    <property type="evidence" value="ECO:0007669"/>
    <property type="project" value="UniProtKB-KW"/>
</dbReference>
<dbReference type="Pfam" id="PF07729">
    <property type="entry name" value="FCD"/>
    <property type="match status" value="1"/>
</dbReference>
<dbReference type="Pfam" id="PF00392">
    <property type="entry name" value="GntR"/>
    <property type="match status" value="1"/>
</dbReference>
<gene>
    <name evidence="5" type="ORF">EV662_104189</name>
</gene>
<dbReference type="SUPFAM" id="SSF46785">
    <property type="entry name" value="Winged helix' DNA-binding domain"/>
    <property type="match status" value="1"/>
</dbReference>
<dbReference type="PROSITE" id="PS50949">
    <property type="entry name" value="HTH_GNTR"/>
    <property type="match status" value="1"/>
</dbReference>
<keyword evidence="1" id="KW-0805">Transcription regulation</keyword>
<dbReference type="OrthoDB" id="7618373at2"/>